<sequence>METPKVDDQLALATLWKIVYGFADSLVLRSAVELRLADIIHSNGGPISISGLSSRIPPPSVDSHRLRRLMRYLVHMGLFTREEEEEEEEEERYGLGPAGGLLVSGWDKSIVPALLLITDESLMSPFRHIKDAVRPGGPTGFEMANGKSIWEFMGENPDKNKLFNAAMAFDSRLLTSALVDECRDVFAGLGSLVDVGGGTGTTARAIAQAHPEIKCTVFDLPHVIADSPEYTEVARVEGNMFKSIPSADSILMKCILHDWDDEECVKILKKCKEAVPREGGKVIIVDIVLDSEAASQPLAHMKHYMDLDMLLNTGGKERTEGEWKKLIHEAGFKGYKIKHISAMQSVIEAFPY</sequence>
<dbReference type="EMBL" id="JAINDJ010000005">
    <property type="protein sequence ID" value="KAG9447456.1"/>
    <property type="molecule type" value="Genomic_DNA"/>
</dbReference>
<evidence type="ECO:0000259" key="6">
    <source>
        <dbReference type="Pfam" id="PF08100"/>
    </source>
</evidence>
<dbReference type="SUPFAM" id="SSF53335">
    <property type="entry name" value="S-adenosyl-L-methionine-dependent methyltransferases"/>
    <property type="match status" value="1"/>
</dbReference>
<evidence type="ECO:0000313" key="7">
    <source>
        <dbReference type="EMBL" id="KAG9447456.1"/>
    </source>
</evidence>
<dbReference type="GO" id="GO:0046983">
    <property type="term" value="F:protein dimerization activity"/>
    <property type="evidence" value="ECO:0007669"/>
    <property type="project" value="InterPro"/>
</dbReference>
<dbReference type="InterPro" id="IPR016461">
    <property type="entry name" value="COMT-like"/>
</dbReference>
<feature type="domain" description="O-methyltransferase C-terminal" evidence="5">
    <location>
        <begin position="126"/>
        <end position="333"/>
    </location>
</feature>
<gene>
    <name evidence="7" type="ORF">H6P81_013584</name>
</gene>
<protein>
    <submittedName>
        <fullName evidence="7">Uncharacterized protein</fullName>
    </submittedName>
</protein>
<proteinExistence type="predicted"/>
<dbReference type="Pfam" id="PF08100">
    <property type="entry name" value="Dimerisation"/>
    <property type="match status" value="1"/>
</dbReference>
<dbReference type="AlphaFoldDB" id="A0AAV7EGC7"/>
<dbReference type="InterPro" id="IPR036390">
    <property type="entry name" value="WH_DNA-bd_sf"/>
</dbReference>
<feature type="active site" description="Proton acceptor" evidence="4">
    <location>
        <position position="257"/>
    </location>
</feature>
<feature type="domain" description="O-methyltransferase dimerisation" evidence="6">
    <location>
        <begin position="16"/>
        <end position="104"/>
    </location>
</feature>
<evidence type="ECO:0000256" key="4">
    <source>
        <dbReference type="PIRSR" id="PIRSR005739-1"/>
    </source>
</evidence>
<dbReference type="InterPro" id="IPR036388">
    <property type="entry name" value="WH-like_DNA-bd_sf"/>
</dbReference>
<dbReference type="PIRSF" id="PIRSF005739">
    <property type="entry name" value="O-mtase"/>
    <property type="match status" value="1"/>
</dbReference>
<evidence type="ECO:0000259" key="5">
    <source>
        <dbReference type="Pfam" id="PF00891"/>
    </source>
</evidence>
<dbReference type="GO" id="GO:0008171">
    <property type="term" value="F:O-methyltransferase activity"/>
    <property type="evidence" value="ECO:0007669"/>
    <property type="project" value="InterPro"/>
</dbReference>
<keyword evidence="8" id="KW-1185">Reference proteome</keyword>
<reference evidence="7 8" key="1">
    <citation type="submission" date="2021-07" db="EMBL/GenBank/DDBJ databases">
        <title>The Aristolochia fimbriata genome: insights into angiosperm evolution, floral development and chemical biosynthesis.</title>
        <authorList>
            <person name="Jiao Y."/>
        </authorList>
    </citation>
    <scope>NUCLEOTIDE SEQUENCE [LARGE SCALE GENOMIC DNA]</scope>
    <source>
        <strain evidence="7">IBCAS-2021</strain>
        <tissue evidence="7">Leaf</tissue>
    </source>
</reference>
<evidence type="ECO:0000256" key="3">
    <source>
        <dbReference type="ARBA" id="ARBA00022691"/>
    </source>
</evidence>
<keyword evidence="2" id="KW-0808">Transferase</keyword>
<dbReference type="Pfam" id="PF00891">
    <property type="entry name" value="Methyltransf_2"/>
    <property type="match status" value="1"/>
</dbReference>
<keyword evidence="1" id="KW-0489">Methyltransferase</keyword>
<dbReference type="Gene3D" id="1.10.10.10">
    <property type="entry name" value="Winged helix-like DNA-binding domain superfamily/Winged helix DNA-binding domain"/>
    <property type="match status" value="1"/>
</dbReference>
<name>A0AAV7EGC7_ARIFI</name>
<organism evidence="7 8">
    <name type="scientific">Aristolochia fimbriata</name>
    <name type="common">White veined hardy Dutchman's pipe vine</name>
    <dbReference type="NCBI Taxonomy" id="158543"/>
    <lineage>
        <taxon>Eukaryota</taxon>
        <taxon>Viridiplantae</taxon>
        <taxon>Streptophyta</taxon>
        <taxon>Embryophyta</taxon>
        <taxon>Tracheophyta</taxon>
        <taxon>Spermatophyta</taxon>
        <taxon>Magnoliopsida</taxon>
        <taxon>Magnoliidae</taxon>
        <taxon>Piperales</taxon>
        <taxon>Aristolochiaceae</taxon>
        <taxon>Aristolochia</taxon>
    </lineage>
</organism>
<accession>A0AAV7EGC7</accession>
<evidence type="ECO:0000313" key="8">
    <source>
        <dbReference type="Proteomes" id="UP000825729"/>
    </source>
</evidence>
<dbReference type="InterPro" id="IPR001077">
    <property type="entry name" value="COMT_C"/>
</dbReference>
<evidence type="ECO:0000256" key="2">
    <source>
        <dbReference type="ARBA" id="ARBA00022679"/>
    </source>
</evidence>
<dbReference type="InterPro" id="IPR012967">
    <property type="entry name" value="COMT_dimerisation"/>
</dbReference>
<dbReference type="GO" id="GO:0032259">
    <property type="term" value="P:methylation"/>
    <property type="evidence" value="ECO:0007669"/>
    <property type="project" value="UniProtKB-KW"/>
</dbReference>
<dbReference type="PANTHER" id="PTHR11746">
    <property type="entry name" value="O-METHYLTRANSFERASE"/>
    <property type="match status" value="1"/>
</dbReference>
<keyword evidence="3" id="KW-0949">S-adenosyl-L-methionine</keyword>
<dbReference type="InterPro" id="IPR029063">
    <property type="entry name" value="SAM-dependent_MTases_sf"/>
</dbReference>
<dbReference type="Gene3D" id="3.40.50.150">
    <property type="entry name" value="Vaccinia Virus protein VP39"/>
    <property type="match status" value="1"/>
</dbReference>
<dbReference type="Proteomes" id="UP000825729">
    <property type="component" value="Unassembled WGS sequence"/>
</dbReference>
<dbReference type="SUPFAM" id="SSF46785">
    <property type="entry name" value="Winged helix' DNA-binding domain"/>
    <property type="match status" value="1"/>
</dbReference>
<dbReference type="PROSITE" id="PS51683">
    <property type="entry name" value="SAM_OMT_II"/>
    <property type="match status" value="1"/>
</dbReference>
<evidence type="ECO:0000256" key="1">
    <source>
        <dbReference type="ARBA" id="ARBA00022603"/>
    </source>
</evidence>
<comment type="caution">
    <text evidence="7">The sequence shown here is derived from an EMBL/GenBank/DDBJ whole genome shotgun (WGS) entry which is preliminary data.</text>
</comment>
<dbReference type="FunFam" id="3.40.50.150:FF:000057">
    <property type="entry name" value="O-methyltransferase ZRP4"/>
    <property type="match status" value="1"/>
</dbReference>